<dbReference type="EMBL" id="CAXDID020000503">
    <property type="protein sequence ID" value="CAL6097842.1"/>
    <property type="molecule type" value="Genomic_DNA"/>
</dbReference>
<name>A0AA86PNC2_9EUKA</name>
<evidence type="ECO:0000313" key="2">
    <source>
        <dbReference type="EMBL" id="CAL6097842.1"/>
    </source>
</evidence>
<evidence type="ECO:0000313" key="1">
    <source>
        <dbReference type="EMBL" id="CAI9941798.1"/>
    </source>
</evidence>
<protein>
    <submittedName>
        <fullName evidence="1">Uncharacterized protein</fullName>
    </submittedName>
</protein>
<accession>A0AA86PNC2</accession>
<sequence>MEINTFAIFGFSQNKQIIQDSIINVTLKIQVLVGTLLCKLCDLEVNDCTFIFVASGQQISGMIIESIANIIIQRSFIQNRISSMNSSGLINIINSFTTIQINNCKLAGSNALQNDNNGYISSVVIINVQLNMNYFHICVDATKRFGINSISININESEIIQCDICHNQYVVYGLCSDPLQFGQFINGTHSCVHPFEFVENKCVCINGYILNGTLCINILDSISQIYHLTSNQDFNISGIENSIISNYSKCDNNLQLNTSVLDWRIFYNISSINQVVSSLNQTINAINMSLQQVNDSLTISNQIIKEQQNIISNLKQQINCTSTFGYAVVNGVCVQVSCPISGQQSVNGICQCTIINSIVQNGICMCPSNSSIIQNVCVCNIVGQAIKNGECACQTNGAFVENEACTCGINSINQSNVCSCPSGAALVSGLCTCTLINAYISGNQCICPQFSIISYNSCECPSNSQIVNNICVCNQIVGQVIRNGSCQCPSGLSVINGSCQQLNYVINSSDLSFTCAQQIYSQRFTISSVTHQISSPGNFSKGYVFPTEINVENAFIEIDDNVYTTVYPLFQSQSSFINIYIQCGTQTITGGSFISENYNIAIIEMSILSKINNNISVTTGVLNILQQNSNNTNIQNLLVNFTFTLQNGNITLINSMSGMQNITNYQISGLYQSYKCISLISLITSSTTIIVNNLNFQPSIFRVGNYSSYLLSSVNQSAITLNNIAIIIGNISKFQELISKSYQSNYNFGGIITYLNGTCVNINFIISSCYHNISTAFLQNSGFLIGYAQGNTSNVTIANACMQYEFISPAYYNRFGIIGMIDSNLSFSEAQISVVGQLTQYETFGIIGHQTKLSNLSQINNLYVVLNIQSNLSNPGNHTGIGPLFGANFAKVNQIHNTLVNNSNVCSYYYNGGLMGTLSYTTAELQNITVQFVNMTNFGFGSGGLLGYAYNSIITISNTTINSIRISGPNGNGIVLGFNQGGNTFKIQNSKSIGSNYINKVLKANCDSFINTVGSVTQC</sequence>
<evidence type="ECO:0000313" key="3">
    <source>
        <dbReference type="Proteomes" id="UP001642409"/>
    </source>
</evidence>
<comment type="caution">
    <text evidence="1">The sequence shown here is derived from an EMBL/GenBank/DDBJ whole genome shotgun (WGS) entry which is preliminary data.</text>
</comment>
<proteinExistence type="predicted"/>
<dbReference type="AlphaFoldDB" id="A0AA86PNC2"/>
<organism evidence="1">
    <name type="scientific">Hexamita inflata</name>
    <dbReference type="NCBI Taxonomy" id="28002"/>
    <lineage>
        <taxon>Eukaryota</taxon>
        <taxon>Metamonada</taxon>
        <taxon>Diplomonadida</taxon>
        <taxon>Hexamitidae</taxon>
        <taxon>Hexamitinae</taxon>
        <taxon>Hexamita</taxon>
    </lineage>
</organism>
<reference evidence="2 3" key="2">
    <citation type="submission" date="2024-07" db="EMBL/GenBank/DDBJ databases">
        <authorList>
            <person name="Akdeniz Z."/>
        </authorList>
    </citation>
    <scope>NUCLEOTIDE SEQUENCE [LARGE SCALE GENOMIC DNA]</scope>
</reference>
<keyword evidence="3" id="KW-1185">Reference proteome</keyword>
<gene>
    <name evidence="1" type="ORF">HINF_LOCUS29443</name>
    <name evidence="2" type="ORF">HINF_LOCUS69326</name>
</gene>
<dbReference type="EMBL" id="CATOUU010000696">
    <property type="protein sequence ID" value="CAI9941798.1"/>
    <property type="molecule type" value="Genomic_DNA"/>
</dbReference>
<dbReference type="Proteomes" id="UP001642409">
    <property type="component" value="Unassembled WGS sequence"/>
</dbReference>
<reference evidence="1" key="1">
    <citation type="submission" date="2023-06" db="EMBL/GenBank/DDBJ databases">
        <authorList>
            <person name="Kurt Z."/>
        </authorList>
    </citation>
    <scope>NUCLEOTIDE SEQUENCE</scope>
</reference>